<protein>
    <submittedName>
        <fullName evidence="1">Uncharacterized protein</fullName>
    </submittedName>
</protein>
<dbReference type="RefSeq" id="XP_064680873.1">
    <property type="nucleotide sequence ID" value="XM_064821187.1"/>
</dbReference>
<gene>
    <name evidence="1" type="ORF">ATC70_001795</name>
</gene>
<dbReference type="EMBL" id="JASEJX010000015">
    <property type="protein sequence ID" value="KAK4514207.1"/>
    <property type="molecule type" value="Genomic_DNA"/>
</dbReference>
<sequence>MGSLVRHVSFQKTASLRLGLGVRIVEHEQLKVTQEMLDTLDQACPWMEAMRFDQNQWASSSLMLPRSLLLKLRQLPTLNFSLFTHIMAENGSKLTQLTHLHIRGNADMIQHPTSAIDLLAYTPHLTQLIFERDELHNKYKTPVIS</sequence>
<comment type="caution">
    <text evidence="1">The sequence shown here is derived from an EMBL/GenBank/DDBJ whole genome shotgun (WGS) entry which is preliminary data.</text>
</comment>
<evidence type="ECO:0000313" key="2">
    <source>
        <dbReference type="Proteomes" id="UP001304243"/>
    </source>
</evidence>
<accession>A0AAN7HZX1</accession>
<proteinExistence type="predicted"/>
<name>A0AAN7HZX1_9FUNG</name>
<keyword evidence="2" id="KW-1185">Reference proteome</keyword>
<organism evidence="1 2">
    <name type="scientific">Mucor velutinosus</name>
    <dbReference type="NCBI Taxonomy" id="708070"/>
    <lineage>
        <taxon>Eukaryota</taxon>
        <taxon>Fungi</taxon>
        <taxon>Fungi incertae sedis</taxon>
        <taxon>Mucoromycota</taxon>
        <taxon>Mucoromycotina</taxon>
        <taxon>Mucoromycetes</taxon>
        <taxon>Mucorales</taxon>
        <taxon>Mucorineae</taxon>
        <taxon>Mucoraceae</taxon>
        <taxon>Mucor</taxon>
    </lineage>
</organism>
<reference evidence="1 2" key="1">
    <citation type="submission" date="2022-11" db="EMBL/GenBank/DDBJ databases">
        <title>Mucor velutinosus strain NIH1002 WGS.</title>
        <authorList>
            <person name="Subramanian P."/>
            <person name="Mullikin J.C."/>
            <person name="Segre J.A."/>
            <person name="Zelazny A.M."/>
        </authorList>
    </citation>
    <scope>NUCLEOTIDE SEQUENCE [LARGE SCALE GENOMIC DNA]</scope>
    <source>
        <strain evidence="1 2">NIH1002</strain>
    </source>
</reference>
<dbReference type="AlphaFoldDB" id="A0AAN7HZX1"/>
<dbReference type="GeneID" id="89945497"/>
<dbReference type="Proteomes" id="UP001304243">
    <property type="component" value="Unassembled WGS sequence"/>
</dbReference>
<evidence type="ECO:0000313" key="1">
    <source>
        <dbReference type="EMBL" id="KAK4514207.1"/>
    </source>
</evidence>